<evidence type="ECO:0000256" key="2">
    <source>
        <dbReference type="ARBA" id="ARBA00008653"/>
    </source>
</evidence>
<dbReference type="Gene3D" id="3.30.930.10">
    <property type="entry name" value="Bira Bifunctional Protein, Domain 2"/>
    <property type="match status" value="1"/>
</dbReference>
<dbReference type="SUPFAM" id="SSF54991">
    <property type="entry name" value="Anticodon-binding domain of PheRS"/>
    <property type="match status" value="1"/>
</dbReference>
<dbReference type="Gene3D" id="2.40.50.140">
    <property type="entry name" value="Nucleic acid-binding proteins"/>
    <property type="match status" value="1"/>
</dbReference>
<keyword evidence="10 15" id="KW-0460">Magnesium</keyword>
<comment type="subunit">
    <text evidence="3 15">Tetramer of two alpha and two beta subunits.</text>
</comment>
<dbReference type="Gene3D" id="3.30.70.380">
    <property type="entry name" value="Ferrodoxin-fold anticodon-binding domain"/>
    <property type="match status" value="1"/>
</dbReference>
<dbReference type="PROSITE" id="PS51483">
    <property type="entry name" value="B5"/>
    <property type="match status" value="1"/>
</dbReference>
<dbReference type="InterPro" id="IPR005146">
    <property type="entry name" value="B3/B4_tRNA-bd"/>
</dbReference>
<dbReference type="Proteomes" id="UP001321786">
    <property type="component" value="Chromosome"/>
</dbReference>
<dbReference type="Gene3D" id="3.30.56.10">
    <property type="match status" value="2"/>
</dbReference>
<dbReference type="SUPFAM" id="SSF55681">
    <property type="entry name" value="Class II aaRS and biotin synthetases"/>
    <property type="match status" value="1"/>
</dbReference>
<evidence type="ECO:0000256" key="13">
    <source>
        <dbReference type="ARBA" id="ARBA00023146"/>
    </source>
</evidence>
<dbReference type="EMBL" id="AP028654">
    <property type="protein sequence ID" value="BEP28614.1"/>
    <property type="molecule type" value="Genomic_DNA"/>
</dbReference>
<name>A0AAU9E280_9FIRM</name>
<dbReference type="KEGG" id="hprf:HLPR_09450"/>
<comment type="similarity">
    <text evidence="2 15">Belongs to the phenylalanyl-tRNA synthetase beta subunit family. Type 1 subfamily.</text>
</comment>
<dbReference type="SMART" id="SM00896">
    <property type="entry name" value="FDX-ACB"/>
    <property type="match status" value="1"/>
</dbReference>
<keyword evidence="7 15" id="KW-0479">Metal-binding</keyword>
<dbReference type="InterPro" id="IPR020825">
    <property type="entry name" value="Phe-tRNA_synthase-like_B3/B4"/>
</dbReference>
<keyword evidence="12 15" id="KW-0648">Protein biosynthesis</keyword>
<feature type="binding site" evidence="15">
    <location>
        <position position="469"/>
    </location>
    <ligand>
        <name>Mg(2+)</name>
        <dbReference type="ChEBI" id="CHEBI:18420"/>
        <note>shared with alpha subunit</note>
    </ligand>
</feature>
<dbReference type="SUPFAM" id="SSF56037">
    <property type="entry name" value="PheT/TilS domain"/>
    <property type="match status" value="1"/>
</dbReference>
<evidence type="ECO:0000259" key="19">
    <source>
        <dbReference type="PROSITE" id="PS51483"/>
    </source>
</evidence>
<comment type="cofactor">
    <cofactor evidence="15">
        <name>Mg(2+)</name>
        <dbReference type="ChEBI" id="CHEBI:18420"/>
    </cofactor>
    <text evidence="15">Binds 2 magnesium ions per tetramer.</text>
</comment>
<dbReference type="InterPro" id="IPR004532">
    <property type="entry name" value="Phe-tRNA-ligase_IIc_bsu_bact"/>
</dbReference>
<evidence type="ECO:0000256" key="7">
    <source>
        <dbReference type="ARBA" id="ARBA00022723"/>
    </source>
</evidence>
<evidence type="ECO:0000256" key="1">
    <source>
        <dbReference type="ARBA" id="ARBA00004496"/>
    </source>
</evidence>
<evidence type="ECO:0000256" key="14">
    <source>
        <dbReference type="ARBA" id="ARBA00049255"/>
    </source>
</evidence>
<dbReference type="SMART" id="SM00873">
    <property type="entry name" value="B3_4"/>
    <property type="match status" value="1"/>
</dbReference>
<reference evidence="20 21" key="1">
    <citation type="submission" date="2023-08" db="EMBL/GenBank/DDBJ databases">
        <title>Helicovermis profunda gen. nov., sp. nov., a novel mesophilic, fermentative bacterium within the Bacillota from a deep-sea hydrothermal vent chimney.</title>
        <authorList>
            <person name="Miyazaki U."/>
            <person name="Mizutani D."/>
            <person name="Hashimoto Y."/>
            <person name="Tame A."/>
            <person name="Sawayama S."/>
            <person name="Miyazaki J."/>
            <person name="Takai K."/>
            <person name="Nakagawa S."/>
        </authorList>
    </citation>
    <scope>NUCLEOTIDE SEQUENCE [LARGE SCALE GENOMIC DNA]</scope>
    <source>
        <strain evidence="20 21">S502</strain>
    </source>
</reference>
<feature type="binding site" evidence="15">
    <location>
        <position position="463"/>
    </location>
    <ligand>
        <name>Mg(2+)</name>
        <dbReference type="ChEBI" id="CHEBI:18420"/>
        <note>shared with alpha subunit</note>
    </ligand>
</feature>
<dbReference type="RefSeq" id="WP_338536925.1">
    <property type="nucleotide sequence ID" value="NZ_AP028654.1"/>
</dbReference>
<keyword evidence="6 15" id="KW-0436">Ligase</keyword>
<dbReference type="InterPro" id="IPR009061">
    <property type="entry name" value="DNA-bd_dom_put_sf"/>
</dbReference>
<dbReference type="Pfam" id="PF03147">
    <property type="entry name" value="FDX-ACB"/>
    <property type="match status" value="1"/>
</dbReference>
<sequence>MLIPVKWLNDYVDVKNIDIKELEDRLIMTGSNTETVTKITEKIEKIVVGKIKSIDKHPDADKLLIMQADVGEEENIQIVTGAKNCSVNDFVPVVRAGGKIADGTKIKKGKLRGEVSLGMFCSFEELGYDVKVIPKEYNDGIYILNGEYTPGEDIKTAIKELDDNIIEFEITPNRADCLSLIGMARETAATFERELVYPKIEINKEILDVNDFISVSIEDEKKCNRYVARVVKNVKIEPSPDWLKVKLMNAGMRPTNNIVDITNYVMLEYGQPIHAFDIDTLKDKKIVVRDAKIDESITTLDGKERTLDKEMLVIADGEKAVAIAGIMGGENTEISNSTKNILIEVAHFEKSNIRETSRKLGLRSEASSRFEKGISSKYCNTVVDRVCQLIEELSCGEIVKGSVDINPIKSNSVKIDARVKRINDLIGINLSAEEMLKIFEKLEFVAKINGDTIEVEIPQFRLDIESEIDLVEEIARMYGYDNIPLTLPKGSEWGAKTNGQNIEDIAKDILVAQGMNEITTYSFVSPKSLDLIRIQSESILRNQVTIINPLGEEYSVMRTSLVPNLLDIISRNYNRKVNDLRAFEIGNLFFTRVNDKNELPIEKKSMVIGTYGENEDFYTIKGMTEVLLNNLGIKNFDFVVEKNHPTYHPGRCANIIWGNHILGTIGEVHPEVLDNFNVDCKVYLAEIDFNIIMQITRLDVIYKPIPKYPSTSRDIALIVKDEVTNAQIIKIINENAGKLLEAVKLFDVYKGKQIEEGYKSMAYSLTFRSSEKTLVDEEVNVIYNKILDKLKEFGANLR</sequence>
<keyword evidence="5 16" id="KW-0820">tRNA-binding</keyword>
<keyword evidence="21" id="KW-1185">Reference proteome</keyword>
<protein>
    <recommendedName>
        <fullName evidence="15">Phenylalanine--tRNA ligase beta subunit</fullName>
        <ecNumber evidence="15">6.1.1.20</ecNumber>
    </recommendedName>
    <alternativeName>
        <fullName evidence="15">Phenylalanyl-tRNA synthetase beta subunit</fullName>
        <shortName evidence="15">PheRS</shortName>
    </alternativeName>
</protein>
<dbReference type="CDD" id="cd00769">
    <property type="entry name" value="PheRS_beta_core"/>
    <property type="match status" value="1"/>
</dbReference>
<feature type="binding site" evidence="15">
    <location>
        <position position="473"/>
    </location>
    <ligand>
        <name>Mg(2+)</name>
        <dbReference type="ChEBI" id="CHEBI:18420"/>
        <note>shared with alpha subunit</note>
    </ligand>
</feature>
<evidence type="ECO:0000259" key="18">
    <source>
        <dbReference type="PROSITE" id="PS51447"/>
    </source>
</evidence>
<dbReference type="SUPFAM" id="SSF46955">
    <property type="entry name" value="Putative DNA-binding domain"/>
    <property type="match status" value="1"/>
</dbReference>
<dbReference type="SMART" id="SM00874">
    <property type="entry name" value="B5"/>
    <property type="match status" value="1"/>
</dbReference>
<dbReference type="InterPro" id="IPR045060">
    <property type="entry name" value="Phe-tRNA-ligase_IIc_bsu"/>
</dbReference>
<dbReference type="FunFam" id="3.30.56.10:FF:000002">
    <property type="entry name" value="Phenylalanine--tRNA ligase beta subunit"/>
    <property type="match status" value="1"/>
</dbReference>
<evidence type="ECO:0000256" key="10">
    <source>
        <dbReference type="ARBA" id="ARBA00022842"/>
    </source>
</evidence>
<keyword evidence="13 15" id="KW-0030">Aminoacyl-tRNA synthetase</keyword>
<dbReference type="FunFam" id="3.50.40.10:FF:000001">
    <property type="entry name" value="Phenylalanine--tRNA ligase beta subunit"/>
    <property type="match status" value="1"/>
</dbReference>
<dbReference type="PANTHER" id="PTHR10947">
    <property type="entry name" value="PHENYLALANYL-TRNA SYNTHETASE BETA CHAIN AND LEUCINE-RICH REPEAT-CONTAINING PROTEIN 47"/>
    <property type="match status" value="1"/>
</dbReference>
<dbReference type="GO" id="GO:0016740">
    <property type="term" value="F:transferase activity"/>
    <property type="evidence" value="ECO:0007669"/>
    <property type="project" value="UniProtKB-ARBA"/>
</dbReference>
<feature type="binding site" evidence="15">
    <location>
        <position position="472"/>
    </location>
    <ligand>
        <name>Mg(2+)</name>
        <dbReference type="ChEBI" id="CHEBI:18420"/>
        <note>shared with alpha subunit</note>
    </ligand>
</feature>
<dbReference type="InterPro" id="IPR041616">
    <property type="entry name" value="PheRS_beta_core"/>
</dbReference>
<evidence type="ECO:0000313" key="20">
    <source>
        <dbReference type="EMBL" id="BEP28614.1"/>
    </source>
</evidence>
<evidence type="ECO:0000256" key="3">
    <source>
        <dbReference type="ARBA" id="ARBA00011209"/>
    </source>
</evidence>
<dbReference type="GO" id="GO:0006432">
    <property type="term" value="P:phenylalanyl-tRNA aminoacylation"/>
    <property type="evidence" value="ECO:0007669"/>
    <property type="project" value="UniProtKB-UniRule"/>
</dbReference>
<feature type="domain" description="FDX-ACB" evidence="18">
    <location>
        <begin position="706"/>
        <end position="798"/>
    </location>
</feature>
<dbReference type="GO" id="GO:0005524">
    <property type="term" value="F:ATP binding"/>
    <property type="evidence" value="ECO:0007669"/>
    <property type="project" value="UniProtKB-UniRule"/>
</dbReference>
<dbReference type="InterPro" id="IPR005121">
    <property type="entry name" value="Fdx_antiC-bd"/>
</dbReference>
<keyword evidence="4 15" id="KW-0963">Cytoplasm</keyword>
<evidence type="ECO:0000256" key="16">
    <source>
        <dbReference type="PROSITE-ProRule" id="PRU00209"/>
    </source>
</evidence>
<dbReference type="Pfam" id="PF03484">
    <property type="entry name" value="B5"/>
    <property type="match status" value="1"/>
</dbReference>
<dbReference type="EC" id="6.1.1.20" evidence="15"/>
<dbReference type="InterPro" id="IPR033714">
    <property type="entry name" value="tRNA_bind_bactPheRS"/>
</dbReference>
<evidence type="ECO:0000256" key="5">
    <source>
        <dbReference type="ARBA" id="ARBA00022555"/>
    </source>
</evidence>
<dbReference type="NCBIfam" id="TIGR00472">
    <property type="entry name" value="pheT_bact"/>
    <property type="match status" value="1"/>
</dbReference>
<dbReference type="Gene3D" id="3.50.40.10">
    <property type="entry name" value="Phenylalanyl-trna Synthetase, Chain B, domain 3"/>
    <property type="match status" value="1"/>
</dbReference>
<feature type="domain" description="B5" evidence="19">
    <location>
        <begin position="410"/>
        <end position="485"/>
    </location>
</feature>
<dbReference type="PROSITE" id="PS51447">
    <property type="entry name" value="FDX_ACB"/>
    <property type="match status" value="1"/>
</dbReference>
<dbReference type="HAMAP" id="MF_00283">
    <property type="entry name" value="Phe_tRNA_synth_beta1"/>
    <property type="match status" value="1"/>
</dbReference>
<organism evidence="20 21">
    <name type="scientific">Helicovermis profundi</name>
    <dbReference type="NCBI Taxonomy" id="3065157"/>
    <lineage>
        <taxon>Bacteria</taxon>
        <taxon>Bacillati</taxon>
        <taxon>Bacillota</taxon>
        <taxon>Clostridia</taxon>
        <taxon>Helicovermis</taxon>
    </lineage>
</organism>
<dbReference type="Pfam" id="PF17759">
    <property type="entry name" value="tRNA_synthFbeta"/>
    <property type="match status" value="1"/>
</dbReference>
<feature type="domain" description="TRNA-binding" evidence="17">
    <location>
        <begin position="40"/>
        <end position="155"/>
    </location>
</feature>
<dbReference type="GO" id="GO:0000287">
    <property type="term" value="F:magnesium ion binding"/>
    <property type="evidence" value="ECO:0007669"/>
    <property type="project" value="UniProtKB-UniRule"/>
</dbReference>
<comment type="subcellular location">
    <subcellularLocation>
        <location evidence="1 15">Cytoplasm</location>
    </subcellularLocation>
</comment>
<dbReference type="GO" id="GO:0140096">
    <property type="term" value="F:catalytic activity, acting on a protein"/>
    <property type="evidence" value="ECO:0007669"/>
    <property type="project" value="UniProtKB-ARBA"/>
</dbReference>
<evidence type="ECO:0000256" key="15">
    <source>
        <dbReference type="HAMAP-Rule" id="MF_00283"/>
    </source>
</evidence>
<dbReference type="CDD" id="cd02796">
    <property type="entry name" value="tRNA_bind_bactPheRS"/>
    <property type="match status" value="1"/>
</dbReference>
<dbReference type="FunFam" id="2.40.50.140:FF:000045">
    <property type="entry name" value="Phenylalanine--tRNA ligase beta subunit"/>
    <property type="match status" value="1"/>
</dbReference>
<dbReference type="InterPro" id="IPR005147">
    <property type="entry name" value="tRNA_synthase_B5-dom"/>
</dbReference>
<accession>A0AAU9E280</accession>
<dbReference type="InterPro" id="IPR012340">
    <property type="entry name" value="NA-bd_OB-fold"/>
</dbReference>
<dbReference type="Pfam" id="PF01588">
    <property type="entry name" value="tRNA_bind"/>
    <property type="match status" value="1"/>
</dbReference>
<dbReference type="PROSITE" id="PS50886">
    <property type="entry name" value="TRBD"/>
    <property type="match status" value="1"/>
</dbReference>
<comment type="catalytic activity">
    <reaction evidence="14 15">
        <text>tRNA(Phe) + L-phenylalanine + ATP = L-phenylalanyl-tRNA(Phe) + AMP + diphosphate + H(+)</text>
        <dbReference type="Rhea" id="RHEA:19413"/>
        <dbReference type="Rhea" id="RHEA-COMP:9668"/>
        <dbReference type="Rhea" id="RHEA-COMP:9699"/>
        <dbReference type="ChEBI" id="CHEBI:15378"/>
        <dbReference type="ChEBI" id="CHEBI:30616"/>
        <dbReference type="ChEBI" id="CHEBI:33019"/>
        <dbReference type="ChEBI" id="CHEBI:58095"/>
        <dbReference type="ChEBI" id="CHEBI:78442"/>
        <dbReference type="ChEBI" id="CHEBI:78531"/>
        <dbReference type="ChEBI" id="CHEBI:456215"/>
        <dbReference type="EC" id="6.1.1.20"/>
    </reaction>
</comment>
<gene>
    <name evidence="15 20" type="primary">pheT</name>
    <name evidence="20" type="ORF">HLPR_09450</name>
</gene>
<dbReference type="InterPro" id="IPR002547">
    <property type="entry name" value="tRNA-bd_dom"/>
</dbReference>
<evidence type="ECO:0000256" key="8">
    <source>
        <dbReference type="ARBA" id="ARBA00022741"/>
    </source>
</evidence>
<keyword evidence="9 15" id="KW-0067">ATP-binding</keyword>
<keyword evidence="11 16" id="KW-0694">RNA-binding</keyword>
<dbReference type="PANTHER" id="PTHR10947:SF0">
    <property type="entry name" value="PHENYLALANINE--TRNA LIGASE BETA SUBUNIT"/>
    <property type="match status" value="1"/>
</dbReference>
<dbReference type="SUPFAM" id="SSF50249">
    <property type="entry name" value="Nucleic acid-binding proteins"/>
    <property type="match status" value="1"/>
</dbReference>
<evidence type="ECO:0000256" key="6">
    <source>
        <dbReference type="ARBA" id="ARBA00022598"/>
    </source>
</evidence>
<evidence type="ECO:0000256" key="9">
    <source>
        <dbReference type="ARBA" id="ARBA00022840"/>
    </source>
</evidence>
<dbReference type="InterPro" id="IPR045864">
    <property type="entry name" value="aa-tRNA-synth_II/BPL/LPL"/>
</dbReference>
<evidence type="ECO:0000259" key="17">
    <source>
        <dbReference type="PROSITE" id="PS50886"/>
    </source>
</evidence>
<evidence type="ECO:0000256" key="11">
    <source>
        <dbReference type="ARBA" id="ARBA00022884"/>
    </source>
</evidence>
<dbReference type="GO" id="GO:0000049">
    <property type="term" value="F:tRNA binding"/>
    <property type="evidence" value="ECO:0007669"/>
    <property type="project" value="UniProtKB-UniRule"/>
</dbReference>
<evidence type="ECO:0000256" key="4">
    <source>
        <dbReference type="ARBA" id="ARBA00022490"/>
    </source>
</evidence>
<dbReference type="InterPro" id="IPR036690">
    <property type="entry name" value="Fdx_antiC-bd_sf"/>
</dbReference>
<proteinExistence type="inferred from homology"/>
<dbReference type="Pfam" id="PF03483">
    <property type="entry name" value="B3_4"/>
    <property type="match status" value="1"/>
</dbReference>
<evidence type="ECO:0000256" key="12">
    <source>
        <dbReference type="ARBA" id="ARBA00022917"/>
    </source>
</evidence>
<keyword evidence="8 15" id="KW-0547">Nucleotide-binding</keyword>
<dbReference type="AlphaFoldDB" id="A0AAU9E280"/>
<dbReference type="GO" id="GO:0004826">
    <property type="term" value="F:phenylalanine-tRNA ligase activity"/>
    <property type="evidence" value="ECO:0007669"/>
    <property type="project" value="UniProtKB-UniRule"/>
</dbReference>
<dbReference type="GO" id="GO:0009328">
    <property type="term" value="C:phenylalanine-tRNA ligase complex"/>
    <property type="evidence" value="ECO:0007669"/>
    <property type="project" value="TreeGrafter"/>
</dbReference>
<evidence type="ECO:0000313" key="21">
    <source>
        <dbReference type="Proteomes" id="UP001321786"/>
    </source>
</evidence>
<dbReference type="FunFam" id="3.30.70.380:FF:000001">
    <property type="entry name" value="Phenylalanine--tRNA ligase beta subunit"/>
    <property type="match status" value="1"/>
</dbReference>